<keyword evidence="3" id="KW-1185">Reference proteome</keyword>
<reference evidence="2" key="1">
    <citation type="submission" date="2017-07" db="EMBL/GenBank/DDBJ databases">
        <title>Taro Niue Genome Assembly and Annotation.</title>
        <authorList>
            <person name="Atibalentja N."/>
            <person name="Keating K."/>
            <person name="Fields C.J."/>
        </authorList>
    </citation>
    <scope>NUCLEOTIDE SEQUENCE</scope>
    <source>
        <strain evidence="2">Niue_2</strain>
        <tissue evidence="2">Leaf</tissue>
    </source>
</reference>
<organism evidence="2 3">
    <name type="scientific">Colocasia esculenta</name>
    <name type="common">Wild taro</name>
    <name type="synonym">Arum esculentum</name>
    <dbReference type="NCBI Taxonomy" id="4460"/>
    <lineage>
        <taxon>Eukaryota</taxon>
        <taxon>Viridiplantae</taxon>
        <taxon>Streptophyta</taxon>
        <taxon>Embryophyta</taxon>
        <taxon>Tracheophyta</taxon>
        <taxon>Spermatophyta</taxon>
        <taxon>Magnoliopsida</taxon>
        <taxon>Liliopsida</taxon>
        <taxon>Araceae</taxon>
        <taxon>Aroideae</taxon>
        <taxon>Colocasieae</taxon>
        <taxon>Colocasia</taxon>
    </lineage>
</organism>
<feature type="non-terminal residue" evidence="2">
    <location>
        <position position="270"/>
    </location>
</feature>
<comment type="caution">
    <text evidence="2">The sequence shown here is derived from an EMBL/GenBank/DDBJ whole genome shotgun (WGS) entry which is preliminary data.</text>
</comment>
<dbReference type="Proteomes" id="UP000652761">
    <property type="component" value="Unassembled WGS sequence"/>
</dbReference>
<feature type="region of interest" description="Disordered" evidence="1">
    <location>
        <begin position="172"/>
        <end position="199"/>
    </location>
</feature>
<proteinExistence type="predicted"/>
<name>A0A843VV22_COLES</name>
<gene>
    <name evidence="2" type="ORF">Taro_035646</name>
</gene>
<evidence type="ECO:0000313" key="2">
    <source>
        <dbReference type="EMBL" id="MQM02873.1"/>
    </source>
</evidence>
<sequence>MISCRPAVPDSKTFSLGGPSSVDLLSQCTTLVEQKVHQRKRMLELEVVEKMMGFQVQGSWRRRAEEAGPHEHEADPLELEVVPLVLEAVPLELEADPPEPQGPLLGTPKCLKTAVKWAAYGSDLFKSALLKKFKTSGNAAMSSLSSKSTALGFNMVFPALRGLEGGLLEGWEDSDEEDEDEDEEVDFSETSGDESREEPHPLDWALLTLLTLLHGEEFAWVPLKQSGIEDDGDRGMGDQVDLSLTGVDTSATEAFFLWTGVDLSGDCVDL</sequence>
<dbReference type="EMBL" id="NMUH01002932">
    <property type="protein sequence ID" value="MQM02873.1"/>
    <property type="molecule type" value="Genomic_DNA"/>
</dbReference>
<evidence type="ECO:0000256" key="1">
    <source>
        <dbReference type="SAM" id="MobiDB-lite"/>
    </source>
</evidence>
<protein>
    <submittedName>
        <fullName evidence="2">Uncharacterized protein</fullName>
    </submittedName>
</protein>
<dbReference type="AlphaFoldDB" id="A0A843VV22"/>
<evidence type="ECO:0000313" key="3">
    <source>
        <dbReference type="Proteomes" id="UP000652761"/>
    </source>
</evidence>
<accession>A0A843VV22</accession>
<feature type="compositionally biased region" description="Acidic residues" evidence="1">
    <location>
        <begin position="172"/>
        <end position="192"/>
    </location>
</feature>